<dbReference type="EMBL" id="JAHGAW010000004">
    <property type="protein sequence ID" value="MBT2186760.1"/>
    <property type="molecule type" value="Genomic_DNA"/>
</dbReference>
<proteinExistence type="predicted"/>
<feature type="chain" id="PRO_5040723235" description="Mlr4354 like protein" evidence="1">
    <location>
        <begin position="24"/>
        <end position="167"/>
    </location>
</feature>
<dbReference type="AlphaFoldDB" id="A0A9X1DB23"/>
<name>A0A9X1DB23_9SPHN</name>
<evidence type="ECO:0008006" key="4">
    <source>
        <dbReference type="Google" id="ProtNLM"/>
    </source>
</evidence>
<evidence type="ECO:0000256" key="1">
    <source>
        <dbReference type="SAM" id="SignalP"/>
    </source>
</evidence>
<keyword evidence="3" id="KW-1185">Reference proteome</keyword>
<feature type="signal peptide" evidence="1">
    <location>
        <begin position="1"/>
        <end position="23"/>
    </location>
</feature>
<gene>
    <name evidence="2" type="ORF">KK488_07330</name>
</gene>
<organism evidence="2 3">
    <name type="scientific">Sphingobium nicotianae</name>
    <dbReference type="NCBI Taxonomy" id="2782607"/>
    <lineage>
        <taxon>Bacteria</taxon>
        <taxon>Pseudomonadati</taxon>
        <taxon>Pseudomonadota</taxon>
        <taxon>Alphaproteobacteria</taxon>
        <taxon>Sphingomonadales</taxon>
        <taxon>Sphingomonadaceae</taxon>
        <taxon>Sphingobium</taxon>
    </lineage>
</organism>
<accession>A0A9X1DB23</accession>
<sequence>MIRSGPTILLASIALLLPAAADARDVLGIFQRWGAFRDMDQGRCFAIAQPLAGGWEASPWRPFAAIGYWPRGGLRGQVNIRLSHQLAAGQGATLTIGDQRFPLRGGGADVWSADRRADAAILAAMRSGRLMGVSGQARTGGTFTDHYDLRGAATAIDAAALGCARIK</sequence>
<protein>
    <recommendedName>
        <fullName evidence="4">Mlr4354 like protein</fullName>
    </recommendedName>
</protein>
<evidence type="ECO:0000313" key="2">
    <source>
        <dbReference type="EMBL" id="MBT2186760.1"/>
    </source>
</evidence>
<dbReference type="Proteomes" id="UP001138757">
    <property type="component" value="Unassembled WGS sequence"/>
</dbReference>
<comment type="caution">
    <text evidence="2">The sequence shown here is derived from an EMBL/GenBank/DDBJ whole genome shotgun (WGS) entry which is preliminary data.</text>
</comment>
<keyword evidence="1" id="KW-0732">Signal</keyword>
<dbReference type="RefSeq" id="WP_214622502.1">
    <property type="nucleotide sequence ID" value="NZ_JAHGAW010000004.1"/>
</dbReference>
<reference evidence="2" key="1">
    <citation type="submission" date="2021-05" db="EMBL/GenBank/DDBJ databases">
        <title>Genome of Sphingobium sp. strain.</title>
        <authorList>
            <person name="Fan R."/>
        </authorList>
    </citation>
    <scope>NUCLEOTIDE SEQUENCE</scope>
    <source>
        <strain evidence="2">H33</strain>
    </source>
</reference>
<evidence type="ECO:0000313" key="3">
    <source>
        <dbReference type="Proteomes" id="UP001138757"/>
    </source>
</evidence>